<keyword evidence="3" id="KW-0378">Hydrolase</keyword>
<dbReference type="PROSITE" id="PS51194">
    <property type="entry name" value="HELICASE_CTER"/>
    <property type="match status" value="1"/>
</dbReference>
<dbReference type="InterPro" id="IPR050742">
    <property type="entry name" value="Helicase_Restrict-Modif_Enz"/>
</dbReference>
<dbReference type="InterPro" id="IPR006935">
    <property type="entry name" value="Helicase/UvrB_N"/>
</dbReference>
<name>A0ABY1RWM1_9GAMM</name>
<sequence length="626" mass="70320">MNIQNYLLCLPAFLTVAFGYFSPYHHRIALKIQELTPGMPQPAFTLRDYQQDAVDATLKHFRSSDDPAVIVLPTGAGKSLVIAELARLARKRILVITHVRELVEQNHAKYAALGLEAGIFSAGLGRKEFSHQVTFASVQSVARNLTSFADTFSLLIIDECHRVGEDEDSQYQQVIRHLRTHNPGLKVLGLTATPYRLGYGWIYRAHYRGFVRSEEPRVFEKCIFELPLSHMIRNGYLTPPEVIDAAIAHYDFSSLSPSDNGHYPERELNSLLARHPRVTRAICEQLEELAQAREGVMVFAATVAHAHEIGGYLPADQTAVITGETPGDERDRLIGMFKERKFKYLVNVAVLTTGFDAPHVDLIAILRPTASVSLYQQIVGRGLRLSANKKNCLVIDYAGNGFNLHHPEVGTPKPATDSEPVQVFCPGCGFANIFWGKTDDTGQVIEHYGRRCQGLLEMEGEKPQQCDYRFRFKECPHCGAENDIAARYCQSCSEAIIDPDDLLKRALQLKDARVIRCAGISLSANNECVTVTYHEEQGEELRERFHLDRPAQRAVFNSLFGRRCNAGTSPRQFRTASDVMAVQHLLPAPDFVIARQSGKKGRQAGYWQVRERLFDYQGAYRKANEM</sequence>
<comment type="caution">
    <text evidence="3">The sequence shown here is derived from an EMBL/GenBank/DDBJ whole genome shotgun (WGS) entry which is preliminary data.</text>
</comment>
<feature type="domain" description="Helicase ATP-binding" evidence="1">
    <location>
        <begin position="59"/>
        <end position="194"/>
    </location>
</feature>
<dbReference type="PROSITE" id="PS51192">
    <property type="entry name" value="HELICASE_ATP_BIND_1"/>
    <property type="match status" value="1"/>
</dbReference>
<reference evidence="3 4" key="1">
    <citation type="submission" date="2017-05" db="EMBL/GenBank/DDBJ databases">
        <authorList>
            <person name="Varghese N."/>
            <person name="Submissions S."/>
        </authorList>
    </citation>
    <scope>NUCLEOTIDE SEQUENCE [LARGE SCALE GENOMIC DNA]</scope>
    <source>
        <strain evidence="3 4">CGMCC 1.7287</strain>
    </source>
</reference>
<keyword evidence="3" id="KW-0347">Helicase</keyword>
<dbReference type="Proteomes" id="UP001159257">
    <property type="component" value="Unassembled WGS sequence"/>
</dbReference>
<feature type="domain" description="Helicase C-terminal" evidence="2">
    <location>
        <begin position="285"/>
        <end position="427"/>
    </location>
</feature>
<dbReference type="InterPro" id="IPR001650">
    <property type="entry name" value="Helicase_C-like"/>
</dbReference>
<dbReference type="SUPFAM" id="SSF57829">
    <property type="entry name" value="Zn-binding ribosomal proteins"/>
    <property type="match status" value="1"/>
</dbReference>
<dbReference type="SMART" id="SM00487">
    <property type="entry name" value="DEXDc"/>
    <property type="match status" value="1"/>
</dbReference>
<dbReference type="InterPro" id="IPR027417">
    <property type="entry name" value="P-loop_NTPase"/>
</dbReference>
<evidence type="ECO:0000313" key="3">
    <source>
        <dbReference type="EMBL" id="SMR69894.1"/>
    </source>
</evidence>
<dbReference type="SMART" id="SM00490">
    <property type="entry name" value="HELICc"/>
    <property type="match status" value="1"/>
</dbReference>
<keyword evidence="3" id="KW-0547">Nucleotide-binding</keyword>
<dbReference type="GO" id="GO:0004386">
    <property type="term" value="F:helicase activity"/>
    <property type="evidence" value="ECO:0007669"/>
    <property type="project" value="UniProtKB-KW"/>
</dbReference>
<dbReference type="Pfam" id="PF00271">
    <property type="entry name" value="Helicase_C"/>
    <property type="match status" value="1"/>
</dbReference>
<dbReference type="CDD" id="cd17926">
    <property type="entry name" value="DEXHc_RE"/>
    <property type="match status" value="1"/>
</dbReference>
<protein>
    <submittedName>
        <fullName evidence="3">ATP-dependent helicase IRC3</fullName>
    </submittedName>
</protein>
<gene>
    <name evidence="3" type="ORF">SAMN04487964_101395</name>
</gene>
<dbReference type="InterPro" id="IPR014001">
    <property type="entry name" value="Helicase_ATP-bd"/>
</dbReference>
<evidence type="ECO:0000259" key="2">
    <source>
        <dbReference type="PROSITE" id="PS51194"/>
    </source>
</evidence>
<proteinExistence type="predicted"/>
<dbReference type="Gene3D" id="3.40.50.300">
    <property type="entry name" value="P-loop containing nucleotide triphosphate hydrolases"/>
    <property type="match status" value="2"/>
</dbReference>
<keyword evidence="3" id="KW-0067">ATP-binding</keyword>
<organism evidence="3 4">
    <name type="scientific">Marinobacterium sediminicola</name>
    <dbReference type="NCBI Taxonomy" id="518898"/>
    <lineage>
        <taxon>Bacteria</taxon>
        <taxon>Pseudomonadati</taxon>
        <taxon>Pseudomonadota</taxon>
        <taxon>Gammaproteobacteria</taxon>
        <taxon>Oceanospirillales</taxon>
        <taxon>Oceanospirillaceae</taxon>
        <taxon>Marinobacterium</taxon>
    </lineage>
</organism>
<dbReference type="Pfam" id="PF04851">
    <property type="entry name" value="ResIII"/>
    <property type="match status" value="1"/>
</dbReference>
<dbReference type="PANTHER" id="PTHR47396">
    <property type="entry name" value="TYPE I RESTRICTION ENZYME ECOKI R PROTEIN"/>
    <property type="match status" value="1"/>
</dbReference>
<accession>A0ABY1RWM1</accession>
<keyword evidence="4" id="KW-1185">Reference proteome</keyword>
<dbReference type="SUPFAM" id="SSF52540">
    <property type="entry name" value="P-loop containing nucleoside triphosphate hydrolases"/>
    <property type="match status" value="1"/>
</dbReference>
<evidence type="ECO:0000313" key="4">
    <source>
        <dbReference type="Proteomes" id="UP001159257"/>
    </source>
</evidence>
<dbReference type="PANTHER" id="PTHR47396:SF1">
    <property type="entry name" value="ATP-DEPENDENT HELICASE IRC3-RELATED"/>
    <property type="match status" value="1"/>
</dbReference>
<dbReference type="InterPro" id="IPR011332">
    <property type="entry name" value="Ribosomal_zn-bd"/>
</dbReference>
<evidence type="ECO:0000259" key="1">
    <source>
        <dbReference type="PROSITE" id="PS51192"/>
    </source>
</evidence>
<dbReference type="EMBL" id="FXWV01000001">
    <property type="protein sequence ID" value="SMR69894.1"/>
    <property type="molecule type" value="Genomic_DNA"/>
</dbReference>